<keyword evidence="3" id="KW-0378">Hydrolase</keyword>
<dbReference type="PRINTS" id="PR01210">
    <property type="entry name" value="GGTRANSPTASE"/>
</dbReference>
<dbReference type="Proteomes" id="UP001056648">
    <property type="component" value="Chromosome 1"/>
</dbReference>
<dbReference type="PANTHER" id="PTHR43199">
    <property type="entry name" value="GLUTATHIONE HYDROLASE"/>
    <property type="match status" value="1"/>
</dbReference>
<keyword evidence="4" id="KW-0865">Zymogen</keyword>
<organism evidence="6 8">
    <name type="scientific">Cupriavidus gilardii</name>
    <dbReference type="NCBI Taxonomy" id="82541"/>
    <lineage>
        <taxon>Bacteria</taxon>
        <taxon>Pseudomonadati</taxon>
        <taxon>Pseudomonadota</taxon>
        <taxon>Betaproteobacteria</taxon>
        <taxon>Burkholderiales</taxon>
        <taxon>Burkholderiaceae</taxon>
        <taxon>Cupriavidus</taxon>
    </lineage>
</organism>
<dbReference type="EMBL" id="CP098735">
    <property type="protein sequence ID" value="USE78201.1"/>
    <property type="molecule type" value="Genomic_DNA"/>
</dbReference>
<keyword evidence="2 6" id="KW-0808">Transferase</keyword>
<proteinExistence type="inferred from homology"/>
<evidence type="ECO:0000313" key="9">
    <source>
        <dbReference type="Proteomes" id="UP001056648"/>
    </source>
</evidence>
<dbReference type="EMBL" id="JABEMD010000027">
    <property type="protein sequence ID" value="NNH12378.1"/>
    <property type="molecule type" value="Genomic_DNA"/>
</dbReference>
<protein>
    <submittedName>
        <fullName evidence="6">Gamma-glutamyltransferase family protein</fullName>
    </submittedName>
</protein>
<feature type="region of interest" description="Disordered" evidence="5">
    <location>
        <begin position="527"/>
        <end position="552"/>
    </location>
</feature>
<evidence type="ECO:0000256" key="3">
    <source>
        <dbReference type="ARBA" id="ARBA00022801"/>
    </source>
</evidence>
<sequence length="676" mass="70963">MRQRTTFDPAFPASRPRRRSRGWLMMATAALLLSACGGDDDDDHHGHKPPPPQPVAGCELNGTTGGEVIVLPGEPGAPEVATGYAPKRTVYAKTYMAVTNNPVSTKVACDILKDGGTAVDAAVAAQMVLNLVEPQSSGIGGGAFIMHYDAQTKKVIAYDGRETAPAGADENYLRWKSSTDQTPPLPNAVRSGRSIGTPGTLRVLELAHRDYGKKTWKELFSPAIKLATDGFAIPPRMAASISSATTVQNIKRDPEMAAYFLNPDGTPRAVNTILKNPALAQTFTAVAEGGADAFYKDGPIARAIVDKIRTTYDGGTTPGVTTLDDLANYQAKKREPVCTTYRQYEICGMPPPSSGGIAVGQILGILENFDMASHAPTSMDQNGGKPSVTGVHLVGEAGNLAYADRNQYVADTDFVPLPGGSPDTMLNKSYLAQRAGMISLTAAMPRPVPAGNFGGAPMGAPIIAERGTTHLSLVDKYGNVVAMTTTIESGLGSYHMTGGFLLNNELTDFSAEPVDANGAQIANRVQPLKRPRSSMSPTLVFERKGDGSRGDFKMTTGSPGGATIIQYVAKTLVGVLDWKMDAQQAVSMIDFGSNNATMIVGGEHPNVDTSTPQGGLPGDNDPLVKGLRNLGHTVSVGNQSSGLSAIVRETIGGAPALVGGADPRREGVVLGDTFRP</sequence>
<evidence type="ECO:0000256" key="1">
    <source>
        <dbReference type="ARBA" id="ARBA00009381"/>
    </source>
</evidence>
<dbReference type="Gene3D" id="3.60.20.40">
    <property type="match status" value="1"/>
</dbReference>
<dbReference type="RefSeq" id="WP_151021892.1">
    <property type="nucleotide sequence ID" value="NZ_BAAAEB010000025.1"/>
</dbReference>
<evidence type="ECO:0000313" key="8">
    <source>
        <dbReference type="Proteomes" id="UP000542973"/>
    </source>
</evidence>
<name>A0A849BDZ9_9BURK</name>
<reference evidence="6 8" key="1">
    <citation type="submission" date="2020-05" db="EMBL/GenBank/DDBJ databases">
        <title>MicrobeNet Type strains.</title>
        <authorList>
            <person name="Nicholson A.C."/>
        </authorList>
    </citation>
    <scope>NUCLEOTIDE SEQUENCE [LARGE SCALE GENOMIC DNA]</scope>
    <source>
        <strain evidence="6 8">ATCC 700815</strain>
    </source>
</reference>
<evidence type="ECO:0000256" key="2">
    <source>
        <dbReference type="ARBA" id="ARBA00022679"/>
    </source>
</evidence>
<accession>A0A849BDZ9</accession>
<dbReference type="InterPro" id="IPR043138">
    <property type="entry name" value="GGT_lsub"/>
</dbReference>
<evidence type="ECO:0000313" key="6">
    <source>
        <dbReference type="EMBL" id="NNH12378.1"/>
    </source>
</evidence>
<comment type="similarity">
    <text evidence="1">Belongs to the gamma-glutamyltransferase family.</text>
</comment>
<gene>
    <name evidence="6" type="ORF">HLB16_16015</name>
    <name evidence="7" type="ORF">NDR89_03990</name>
</gene>
<dbReference type="InterPro" id="IPR043137">
    <property type="entry name" value="GGT_ssub_C"/>
</dbReference>
<dbReference type="Gene3D" id="1.10.246.130">
    <property type="match status" value="1"/>
</dbReference>
<dbReference type="Pfam" id="PF01019">
    <property type="entry name" value="G_glu_transpept"/>
    <property type="match status" value="1"/>
</dbReference>
<dbReference type="InterPro" id="IPR051792">
    <property type="entry name" value="GGT_bact"/>
</dbReference>
<dbReference type="SUPFAM" id="SSF56235">
    <property type="entry name" value="N-terminal nucleophile aminohydrolases (Ntn hydrolases)"/>
    <property type="match status" value="1"/>
</dbReference>
<dbReference type="AlphaFoldDB" id="A0A849BDZ9"/>
<dbReference type="PANTHER" id="PTHR43199:SF1">
    <property type="entry name" value="GLUTATHIONE HYDROLASE PROENZYME"/>
    <property type="match status" value="1"/>
</dbReference>
<feature type="compositionally biased region" description="Basic and acidic residues" evidence="5">
    <location>
        <begin position="541"/>
        <end position="552"/>
    </location>
</feature>
<evidence type="ECO:0000256" key="4">
    <source>
        <dbReference type="ARBA" id="ARBA00023145"/>
    </source>
</evidence>
<evidence type="ECO:0000256" key="5">
    <source>
        <dbReference type="SAM" id="MobiDB-lite"/>
    </source>
</evidence>
<keyword evidence="9" id="KW-1185">Reference proteome</keyword>
<dbReference type="InterPro" id="IPR029055">
    <property type="entry name" value="Ntn_hydrolases_N"/>
</dbReference>
<evidence type="ECO:0000313" key="7">
    <source>
        <dbReference type="EMBL" id="USE78201.1"/>
    </source>
</evidence>
<dbReference type="GO" id="GO:0016787">
    <property type="term" value="F:hydrolase activity"/>
    <property type="evidence" value="ECO:0007669"/>
    <property type="project" value="UniProtKB-KW"/>
</dbReference>
<dbReference type="GO" id="GO:0016740">
    <property type="term" value="F:transferase activity"/>
    <property type="evidence" value="ECO:0007669"/>
    <property type="project" value="UniProtKB-KW"/>
</dbReference>
<dbReference type="Proteomes" id="UP000542973">
    <property type="component" value="Unassembled WGS sequence"/>
</dbReference>
<reference evidence="7" key="2">
    <citation type="submission" date="2022-06" db="EMBL/GenBank/DDBJ databases">
        <title>Complete genome sequence and characterization of Cupriavidus gilardii QJ1 isolated from contaminating cells.</title>
        <authorList>
            <person name="Qi J."/>
        </authorList>
    </citation>
    <scope>NUCLEOTIDE SEQUENCE</scope>
    <source>
        <strain evidence="7">QJ1</strain>
    </source>
</reference>